<protein>
    <submittedName>
        <fullName evidence="1">Uncharacterized protein</fullName>
    </submittedName>
</protein>
<sequence>MTTPATYRDRLAGHLAQVESWILGAEFDVQEFERQITEAGQHLANATRQFEAATANVHTLLSDGPDSVTFRSDVDRQVATLLATIQLRTTKTNLRTCQQALETLKAKQANAGATLPQAQALKRRIELAMQADELPSIADELEALLED</sequence>
<evidence type="ECO:0000313" key="2">
    <source>
        <dbReference type="Proteomes" id="UP000217446"/>
    </source>
</evidence>
<keyword evidence="2" id="KW-1185">Reference proteome</keyword>
<dbReference type="EMBL" id="BDQI01000008">
    <property type="protein sequence ID" value="GAX52861.1"/>
    <property type="molecule type" value="Genomic_DNA"/>
</dbReference>
<name>A0A250VFB3_STROL</name>
<evidence type="ECO:0000313" key="1">
    <source>
        <dbReference type="EMBL" id="GAX52861.1"/>
    </source>
</evidence>
<organism evidence="1 2">
    <name type="scientific">Streptomyces olivochromogenes</name>
    <dbReference type="NCBI Taxonomy" id="1963"/>
    <lineage>
        <taxon>Bacteria</taxon>
        <taxon>Bacillati</taxon>
        <taxon>Actinomycetota</taxon>
        <taxon>Actinomycetes</taxon>
        <taxon>Kitasatosporales</taxon>
        <taxon>Streptomycetaceae</taxon>
        <taxon>Streptomyces</taxon>
    </lineage>
</organism>
<accession>A0A250VFB3</accession>
<dbReference type="Proteomes" id="UP000217446">
    <property type="component" value="Unassembled WGS sequence"/>
</dbReference>
<dbReference type="RefSeq" id="WP_067365556.1">
    <property type="nucleotide sequence ID" value="NZ_BDQI01000008.1"/>
</dbReference>
<dbReference type="AlphaFoldDB" id="A0A250VFB3"/>
<gene>
    <name evidence="1" type="ORF">SO3561_04380</name>
</gene>
<comment type="caution">
    <text evidence="1">The sequence shown here is derived from an EMBL/GenBank/DDBJ whole genome shotgun (WGS) entry which is preliminary data.</text>
</comment>
<dbReference type="STRING" id="1963.AQJ27_10935"/>
<reference evidence="2" key="1">
    <citation type="submission" date="2017-05" db="EMBL/GenBank/DDBJ databases">
        <title>Streptomyces olivochromogenes NBRC 3561 whole genome shotgun sequence.</title>
        <authorList>
            <person name="Dohra H."/>
            <person name="Kodani S."/>
        </authorList>
    </citation>
    <scope>NUCLEOTIDE SEQUENCE [LARGE SCALE GENOMIC DNA]</scope>
    <source>
        <strain evidence="2">NBRC 3561</strain>
    </source>
</reference>
<proteinExistence type="predicted"/>